<evidence type="ECO:0000313" key="1">
    <source>
        <dbReference type="EMBL" id="ABY62894.1"/>
    </source>
</evidence>
<dbReference type="RefSeq" id="YP_001956786.1">
    <property type="nucleotide sequence ID" value="NC_010821.1"/>
</dbReference>
<protein>
    <submittedName>
        <fullName evidence="1">Uncharacterized protein</fullName>
    </submittedName>
</protein>
<evidence type="ECO:0000313" key="2">
    <source>
        <dbReference type="Proteomes" id="UP000002421"/>
    </source>
</evidence>
<sequence length="109" mass="12415">MSNFKKGEGIATITPEPFSNHHLKVGNRYQVMVLAGTEVVETSWVNVILPGTVVLHGEMGIYAYPNNWFRLHSRSKLFYTHYSEFYDVLIKDVDGRTVAALTNVEVIRE</sequence>
<dbReference type="Proteomes" id="UP000002421">
    <property type="component" value="Segment"/>
</dbReference>
<name>B3FK36_BP201</name>
<proteinExistence type="predicted"/>
<gene>
    <name evidence="1" type="ORF">201phi2-1p061</name>
</gene>
<keyword evidence="2" id="KW-1185">Reference proteome</keyword>
<reference evidence="1 2" key="1">
    <citation type="journal article" date="2008" name="Virology">
        <title>Characterization of Pseudomonas chlororaphis myovirus 201varphi2-1 via genomic sequencing, mass spectrometry, and electron microscopy.</title>
        <authorList>
            <person name="Thomas J.A."/>
            <person name="Rolando M.R."/>
            <person name="Carroll C.A."/>
            <person name="Shen P.S."/>
            <person name="Belnap D.M."/>
            <person name="Weintraub S.T."/>
            <person name="Serwer P."/>
            <person name="Hardies S.C."/>
        </authorList>
    </citation>
    <scope>NUCLEOTIDE SEQUENCE</scope>
</reference>
<accession>B3FK36</accession>
<dbReference type="EMBL" id="EU197055">
    <property type="protein sequence ID" value="ABY62894.1"/>
    <property type="molecule type" value="Genomic_DNA"/>
</dbReference>
<organismHost>
    <name type="scientific">Pseudomonas chlororaphis</name>
    <dbReference type="NCBI Taxonomy" id="587753"/>
</organismHost>
<dbReference type="KEGG" id="vg:6372457"/>
<organism evidence="1 2">
    <name type="scientific">Pseudomonas phage 201phi2-1</name>
    <name type="common">Pseudomonas chlororaphis phage 201phi2-1</name>
    <dbReference type="NCBI Taxonomy" id="198110"/>
    <lineage>
        <taxon>Viruses</taxon>
        <taxon>Duplodnaviria</taxon>
        <taxon>Heunggongvirae</taxon>
        <taxon>Uroviricota</taxon>
        <taxon>Caudoviricetes</taxon>
        <taxon>Chimalliviridae</taxon>
        <taxon>Serwervirus</taxon>
        <taxon>Serwervirus 201phi21</taxon>
    </lineage>
</organism>